<evidence type="ECO:0000313" key="3">
    <source>
        <dbReference type="EMBL" id="TDP58703.1"/>
    </source>
</evidence>
<keyword evidence="1" id="KW-0472">Membrane</keyword>
<keyword evidence="1" id="KW-0812">Transmembrane</keyword>
<organism evidence="3 4">
    <name type="scientific">Flavobacterium dankookense</name>
    <dbReference type="NCBI Taxonomy" id="706186"/>
    <lineage>
        <taxon>Bacteria</taxon>
        <taxon>Pseudomonadati</taxon>
        <taxon>Bacteroidota</taxon>
        <taxon>Flavobacteriia</taxon>
        <taxon>Flavobacteriales</taxon>
        <taxon>Flavobacteriaceae</taxon>
        <taxon>Flavobacterium</taxon>
    </lineage>
</organism>
<dbReference type="RefSeq" id="WP_133533201.1">
    <property type="nucleotide sequence ID" value="NZ_SNXR01000014.1"/>
</dbReference>
<evidence type="ECO:0000313" key="4">
    <source>
        <dbReference type="Proteomes" id="UP000295260"/>
    </source>
</evidence>
<dbReference type="Pfam" id="PF05569">
    <property type="entry name" value="Peptidase_M56"/>
    <property type="match status" value="1"/>
</dbReference>
<dbReference type="PANTHER" id="PTHR33446">
    <property type="entry name" value="PROTEIN TONB-RELATED"/>
    <property type="match status" value="1"/>
</dbReference>
<dbReference type="Proteomes" id="UP000295260">
    <property type="component" value="Unassembled WGS sequence"/>
</dbReference>
<comment type="caution">
    <text evidence="3">The sequence shown here is derived from an EMBL/GenBank/DDBJ whole genome shotgun (WGS) entry which is preliminary data.</text>
</comment>
<dbReference type="AlphaFoldDB" id="A0A4R6QAD4"/>
<reference evidence="3 4" key="1">
    <citation type="submission" date="2019-03" db="EMBL/GenBank/DDBJ databases">
        <title>Genomic Encyclopedia of Archaeal and Bacterial Type Strains, Phase II (KMG-II): from individual species to whole genera.</title>
        <authorList>
            <person name="Goeker M."/>
        </authorList>
    </citation>
    <scope>NUCLEOTIDE SEQUENCE [LARGE SCALE GENOMIC DNA]</scope>
    <source>
        <strain evidence="3 4">DSM 25687</strain>
    </source>
</reference>
<dbReference type="Gene3D" id="3.30.1150.10">
    <property type="match status" value="1"/>
</dbReference>
<dbReference type="OrthoDB" id="1522859at2"/>
<dbReference type="GO" id="GO:0031992">
    <property type="term" value="F:energy transducer activity"/>
    <property type="evidence" value="ECO:0007669"/>
    <property type="project" value="TreeGrafter"/>
</dbReference>
<dbReference type="GO" id="GO:0098797">
    <property type="term" value="C:plasma membrane protein complex"/>
    <property type="evidence" value="ECO:0007669"/>
    <property type="project" value="TreeGrafter"/>
</dbReference>
<accession>A0A4R6QAD4</accession>
<feature type="transmembrane region" description="Helical" evidence="1">
    <location>
        <begin position="34"/>
        <end position="54"/>
    </location>
</feature>
<feature type="domain" description="Peptidase M56" evidence="2">
    <location>
        <begin position="160"/>
        <end position="227"/>
    </location>
</feature>
<dbReference type="InterPro" id="IPR051045">
    <property type="entry name" value="TonB-dependent_transducer"/>
</dbReference>
<keyword evidence="4" id="KW-1185">Reference proteome</keyword>
<evidence type="ECO:0000259" key="2">
    <source>
        <dbReference type="Pfam" id="PF05569"/>
    </source>
</evidence>
<gene>
    <name evidence="3" type="ORF">BC748_1933</name>
</gene>
<dbReference type="InterPro" id="IPR008756">
    <property type="entry name" value="Peptidase_M56"/>
</dbReference>
<dbReference type="EMBL" id="SNXR01000014">
    <property type="protein sequence ID" value="TDP58703.1"/>
    <property type="molecule type" value="Genomic_DNA"/>
</dbReference>
<name>A0A4R6QAD4_9FLAO</name>
<evidence type="ECO:0000256" key="1">
    <source>
        <dbReference type="SAM" id="Phobius"/>
    </source>
</evidence>
<proteinExistence type="predicted"/>
<dbReference type="SUPFAM" id="SSF74653">
    <property type="entry name" value="TolA/TonB C-terminal domain"/>
    <property type="match status" value="1"/>
</dbReference>
<feature type="transmembrane region" description="Helical" evidence="1">
    <location>
        <begin position="261"/>
        <end position="279"/>
    </location>
</feature>
<feature type="transmembrane region" description="Helical" evidence="1">
    <location>
        <begin position="84"/>
        <end position="104"/>
    </location>
</feature>
<protein>
    <submittedName>
        <fullName evidence="3">Beta-lactamase regulating signal transducer with metallopeptidase domain</fullName>
    </submittedName>
</protein>
<sequence length="638" mass="74205">MIDFIISSSICLSIFLAAYHLLLEKEKMHNFNRFYLLSSMVISLLIPFLNFEIIKEIPVEVSETVVIEGIIPSQVVFIEEEPSIIPLIIWSLYGLITFGLFIRFGKNILELVSKAKSNPTVKYQNANLVLLDEKVLPHTFWNSIFINFDDYNRRNIEDELYTHELVHVNQKHTFDILFVETLKTIFWFNPLFYFYKKAIQLNHEFLADEEVVKSCDNVPFYQTLLLQKTSINQVFLTSNLNYLVTKKRLIMMTKNTSKTLALLKKIAILPILAALIYFFCVEIVAQEKKVSDENYKTKNHTVAYATSETNKKTNKNNLEEYFKDVRIKYYDKLILVEEETKAPNTVGAKYPKLIFDKKYQELSKEEKEDIEISLILSMQKPLEKKSPSQQELKEFQNSKKFAIWIDGKNVANSELNKYKAKDFAYYSVSVILKNARTKKHPQPFQYWFYTQPYFEKQNIGKNKDKYPGDEIVIFKEGRNQIITPTEKSAVKTEVISSVEEVVSVAKNEKPKTVVVGKYDETPTYIEKNKTEKLEVVAIGKETDLEIPTFPGGISEFYKFVAKNFKMPKNFNNKEKLIVSFIVEKDGSLSTFDVKKDLGSGTKKEAIRVLKNSPKWIPAKVKNETVRYQYVLPIQMTKE</sequence>
<feature type="transmembrane region" description="Helical" evidence="1">
    <location>
        <begin position="6"/>
        <end position="22"/>
    </location>
</feature>
<keyword evidence="1" id="KW-1133">Transmembrane helix</keyword>
<dbReference type="PANTHER" id="PTHR33446:SF2">
    <property type="entry name" value="PROTEIN TONB"/>
    <property type="match status" value="1"/>
</dbReference>